<name>A0ABX3MZ44_9RHOB</name>
<proteinExistence type="predicted"/>
<gene>
    <name evidence="1" type="ORF">BMI91_13145</name>
</gene>
<organism evidence="1 2">
    <name type="scientific">Thioclava sediminum</name>
    <dbReference type="NCBI Taxonomy" id="1915319"/>
    <lineage>
        <taxon>Bacteria</taxon>
        <taxon>Pseudomonadati</taxon>
        <taxon>Pseudomonadota</taxon>
        <taxon>Alphaproteobacteria</taxon>
        <taxon>Rhodobacterales</taxon>
        <taxon>Paracoccaceae</taxon>
        <taxon>Thioclava</taxon>
    </lineage>
</organism>
<keyword evidence="2" id="KW-1185">Reference proteome</keyword>
<evidence type="ECO:0000313" key="2">
    <source>
        <dbReference type="Proteomes" id="UP000190787"/>
    </source>
</evidence>
<sequence length="86" mass="9870">MDTIWMLMARYQGQPIISVDRVVADFFPHLTPIKFLRKIADGKLPLPLVRMEASQKSAKGVGLVELAQYLDDRMEEAKKEFDQLYG</sequence>
<comment type="caution">
    <text evidence="1">The sequence shown here is derived from an EMBL/GenBank/DDBJ whole genome shotgun (WGS) entry which is preliminary data.</text>
</comment>
<dbReference type="Proteomes" id="UP000190787">
    <property type="component" value="Unassembled WGS sequence"/>
</dbReference>
<reference evidence="1 2" key="1">
    <citation type="submission" date="2016-11" db="EMBL/GenBank/DDBJ databases">
        <title>A multilocus sequence analysis scheme for characterization of bacteria in the genus Thioclava.</title>
        <authorList>
            <person name="Liu Y."/>
            <person name="Shao Z."/>
        </authorList>
    </citation>
    <scope>NUCLEOTIDE SEQUENCE [LARGE SCALE GENOMIC DNA]</scope>
    <source>
        <strain evidence="1 2">TAW-CT134</strain>
    </source>
</reference>
<dbReference type="Pfam" id="PF11112">
    <property type="entry name" value="PyocinActivator"/>
    <property type="match status" value="1"/>
</dbReference>
<dbReference type="InterPro" id="IPR020518">
    <property type="entry name" value="Tscrpt_reg_PrtN"/>
</dbReference>
<dbReference type="RefSeq" id="WP_078605287.1">
    <property type="nucleotide sequence ID" value="NZ_MPZV01000003.1"/>
</dbReference>
<protein>
    <submittedName>
        <fullName evidence="1">Pyocin activator protein PrtN</fullName>
    </submittedName>
</protein>
<evidence type="ECO:0000313" key="1">
    <source>
        <dbReference type="EMBL" id="OOY23434.1"/>
    </source>
</evidence>
<accession>A0ABX3MZ44</accession>
<dbReference type="EMBL" id="MPZV01000003">
    <property type="protein sequence ID" value="OOY23434.1"/>
    <property type="molecule type" value="Genomic_DNA"/>
</dbReference>